<name>A0A3N4KPM8_9PEZI</name>
<dbReference type="STRING" id="1392247.A0A3N4KPM8"/>
<keyword evidence="3" id="KW-0732">Signal</keyword>
<sequence>MTTLRVGFVPEHFSTPLHFAQTHSFFARHNLAITLIPFPSGTGHMVKSLAAHELDLAIGLTEGWIAALGNGAADFRLVGNYVKSPLCWAISAGATQTAVNSVEDLKGKRLGVSRIGSGSYVMGFVLAEERGWLEDGKEPFEFVALDTFKGLRDGVNGGRAEAFMWEVFTTKKYYDNGEIRQIGEIYTPWPSWHIVSHSDLLHTNPAAVSEFLQAVNEGIEYFNGHHDEAVEYISTHLDYSAEDARAWLGTVEFAENVKVVEERVVVKTVDILTKAGVVKGSVGPGEMVVRV</sequence>
<dbReference type="OrthoDB" id="1363at2759"/>
<dbReference type="Pfam" id="PF13379">
    <property type="entry name" value="NMT1_2"/>
    <property type="match status" value="1"/>
</dbReference>
<dbReference type="EMBL" id="ML119128">
    <property type="protein sequence ID" value="RPB12450.1"/>
    <property type="molecule type" value="Genomic_DNA"/>
</dbReference>
<dbReference type="CDD" id="cd13637">
    <property type="entry name" value="PBP2_Ca3427_like"/>
    <property type="match status" value="1"/>
</dbReference>
<evidence type="ECO:0000256" key="3">
    <source>
        <dbReference type="ARBA" id="ARBA00022729"/>
    </source>
</evidence>
<feature type="domain" description="Ca3427-like PBP 2" evidence="4">
    <location>
        <begin position="88"/>
        <end position="185"/>
    </location>
</feature>
<reference evidence="5 6" key="1">
    <citation type="journal article" date="2018" name="Nat. Ecol. Evol.">
        <title>Pezizomycetes genomes reveal the molecular basis of ectomycorrhizal truffle lifestyle.</title>
        <authorList>
            <person name="Murat C."/>
            <person name="Payen T."/>
            <person name="Noel B."/>
            <person name="Kuo A."/>
            <person name="Morin E."/>
            <person name="Chen J."/>
            <person name="Kohler A."/>
            <person name="Krizsan K."/>
            <person name="Balestrini R."/>
            <person name="Da Silva C."/>
            <person name="Montanini B."/>
            <person name="Hainaut M."/>
            <person name="Levati E."/>
            <person name="Barry K.W."/>
            <person name="Belfiori B."/>
            <person name="Cichocki N."/>
            <person name="Clum A."/>
            <person name="Dockter R.B."/>
            <person name="Fauchery L."/>
            <person name="Guy J."/>
            <person name="Iotti M."/>
            <person name="Le Tacon F."/>
            <person name="Lindquist E.A."/>
            <person name="Lipzen A."/>
            <person name="Malagnac F."/>
            <person name="Mello A."/>
            <person name="Molinier V."/>
            <person name="Miyauchi S."/>
            <person name="Poulain J."/>
            <person name="Riccioni C."/>
            <person name="Rubini A."/>
            <person name="Sitrit Y."/>
            <person name="Splivallo R."/>
            <person name="Traeger S."/>
            <person name="Wang M."/>
            <person name="Zifcakova L."/>
            <person name="Wipf D."/>
            <person name="Zambonelli A."/>
            <person name="Paolocci F."/>
            <person name="Nowrousian M."/>
            <person name="Ottonello S."/>
            <person name="Baldrian P."/>
            <person name="Spatafora J.W."/>
            <person name="Henrissat B."/>
            <person name="Nagy L.G."/>
            <person name="Aury J.M."/>
            <person name="Wincker P."/>
            <person name="Grigoriev I.V."/>
            <person name="Bonfante P."/>
            <person name="Martin F.M."/>
        </authorList>
    </citation>
    <scope>NUCLEOTIDE SEQUENCE [LARGE SCALE GENOMIC DNA]</scope>
    <source>
        <strain evidence="5 6">CCBAS932</strain>
    </source>
</reference>
<dbReference type="PANTHER" id="PTHR30024">
    <property type="entry name" value="ALIPHATIC SULFONATES-BINDING PROTEIN-RELATED"/>
    <property type="match status" value="1"/>
</dbReference>
<dbReference type="InterPro" id="IPR054364">
    <property type="entry name" value="Ca3427-like_PBP2"/>
</dbReference>
<proteinExistence type="inferred from homology"/>
<dbReference type="Gene3D" id="3.40.190.10">
    <property type="entry name" value="Periplasmic binding protein-like II"/>
    <property type="match status" value="2"/>
</dbReference>
<dbReference type="GO" id="GO:0042597">
    <property type="term" value="C:periplasmic space"/>
    <property type="evidence" value="ECO:0007669"/>
    <property type="project" value="UniProtKB-SubCell"/>
</dbReference>
<organism evidence="5 6">
    <name type="scientific">Morchella conica CCBAS932</name>
    <dbReference type="NCBI Taxonomy" id="1392247"/>
    <lineage>
        <taxon>Eukaryota</taxon>
        <taxon>Fungi</taxon>
        <taxon>Dikarya</taxon>
        <taxon>Ascomycota</taxon>
        <taxon>Pezizomycotina</taxon>
        <taxon>Pezizomycetes</taxon>
        <taxon>Pezizales</taxon>
        <taxon>Morchellaceae</taxon>
        <taxon>Morchella</taxon>
    </lineage>
</organism>
<dbReference type="InParanoid" id="A0A3N4KPM8"/>
<dbReference type="SUPFAM" id="SSF53850">
    <property type="entry name" value="Periplasmic binding protein-like II"/>
    <property type="match status" value="1"/>
</dbReference>
<dbReference type="Proteomes" id="UP000277580">
    <property type="component" value="Unassembled WGS sequence"/>
</dbReference>
<comment type="subcellular location">
    <subcellularLocation>
        <location evidence="1">Periplasm</location>
    </subcellularLocation>
</comment>
<accession>A0A3N4KPM8</accession>
<comment type="similarity">
    <text evidence="2">Belongs to the bacterial solute-binding protein SsuA/TauA family.</text>
</comment>
<evidence type="ECO:0000313" key="6">
    <source>
        <dbReference type="Proteomes" id="UP000277580"/>
    </source>
</evidence>
<dbReference type="PANTHER" id="PTHR30024:SF47">
    <property type="entry name" value="TAURINE-BINDING PERIPLASMIC PROTEIN"/>
    <property type="match status" value="1"/>
</dbReference>
<dbReference type="AlphaFoldDB" id="A0A3N4KPM8"/>
<evidence type="ECO:0000313" key="5">
    <source>
        <dbReference type="EMBL" id="RPB12450.1"/>
    </source>
</evidence>
<protein>
    <submittedName>
        <fullName evidence="5">Periplasmic binding protein-like II</fullName>
    </submittedName>
</protein>
<evidence type="ECO:0000256" key="2">
    <source>
        <dbReference type="ARBA" id="ARBA00010742"/>
    </source>
</evidence>
<gene>
    <name evidence="5" type="ORF">P167DRAFT_558768</name>
</gene>
<evidence type="ECO:0000259" key="4">
    <source>
        <dbReference type="Pfam" id="PF22384"/>
    </source>
</evidence>
<evidence type="ECO:0000256" key="1">
    <source>
        <dbReference type="ARBA" id="ARBA00004418"/>
    </source>
</evidence>
<keyword evidence="6" id="KW-1185">Reference proteome</keyword>
<dbReference type="Pfam" id="PF22384">
    <property type="entry name" value="PBP2_Ca3427_like"/>
    <property type="match status" value="1"/>
</dbReference>